<keyword evidence="2" id="KW-0812">Transmembrane</keyword>
<keyword evidence="2" id="KW-1133">Transmembrane helix</keyword>
<proteinExistence type="predicted"/>
<feature type="transmembrane region" description="Helical" evidence="2">
    <location>
        <begin position="33"/>
        <end position="54"/>
    </location>
</feature>
<dbReference type="GO" id="GO:0016787">
    <property type="term" value="F:hydrolase activity"/>
    <property type="evidence" value="ECO:0007669"/>
    <property type="project" value="UniProtKB-KW"/>
</dbReference>
<dbReference type="Pfam" id="PF02517">
    <property type="entry name" value="Rce1-like"/>
    <property type="match status" value="1"/>
</dbReference>
<accession>A0ABU5HH13</accession>
<feature type="transmembrane region" description="Helical" evidence="2">
    <location>
        <begin position="244"/>
        <end position="267"/>
    </location>
</feature>
<dbReference type="PANTHER" id="PTHR36435">
    <property type="entry name" value="SLR1288 PROTEIN"/>
    <property type="match status" value="1"/>
</dbReference>
<evidence type="ECO:0000259" key="3">
    <source>
        <dbReference type="Pfam" id="PF02517"/>
    </source>
</evidence>
<reference evidence="4 5" key="1">
    <citation type="submission" date="2023-12" db="EMBL/GenBank/DDBJ databases">
        <title>the genome sequence of Hyalangium sp. s54d21.</title>
        <authorList>
            <person name="Zhang X."/>
        </authorList>
    </citation>
    <scope>NUCLEOTIDE SEQUENCE [LARGE SCALE GENOMIC DNA]</scope>
    <source>
        <strain evidence="5">s54d21</strain>
    </source>
</reference>
<feature type="transmembrane region" description="Helical" evidence="2">
    <location>
        <begin position="313"/>
        <end position="331"/>
    </location>
</feature>
<name>A0ABU5HH13_9BACT</name>
<dbReference type="PANTHER" id="PTHR36435:SF1">
    <property type="entry name" value="CAAX AMINO TERMINAL PROTEASE FAMILY PROTEIN"/>
    <property type="match status" value="1"/>
</dbReference>
<dbReference type="EMBL" id="JAXIVS010000018">
    <property type="protein sequence ID" value="MDY7232122.1"/>
    <property type="molecule type" value="Genomic_DNA"/>
</dbReference>
<feature type="domain" description="CAAX prenyl protease 2/Lysostaphin resistance protein A-like" evidence="3">
    <location>
        <begin position="403"/>
        <end position="490"/>
    </location>
</feature>
<feature type="compositionally biased region" description="Pro residues" evidence="1">
    <location>
        <begin position="10"/>
        <end position="26"/>
    </location>
</feature>
<feature type="region of interest" description="Disordered" evidence="1">
    <location>
        <begin position="1"/>
        <end position="26"/>
    </location>
</feature>
<dbReference type="RefSeq" id="WP_321550837.1">
    <property type="nucleotide sequence ID" value="NZ_JAXIVS010000018.1"/>
</dbReference>
<dbReference type="InterPro" id="IPR003675">
    <property type="entry name" value="Rce1/LyrA-like_dom"/>
</dbReference>
<feature type="transmembrane region" description="Helical" evidence="2">
    <location>
        <begin position="398"/>
        <end position="416"/>
    </location>
</feature>
<evidence type="ECO:0000313" key="4">
    <source>
        <dbReference type="EMBL" id="MDY7232122.1"/>
    </source>
</evidence>
<organism evidence="4 5">
    <name type="scientific">Hyalangium rubrum</name>
    <dbReference type="NCBI Taxonomy" id="3103134"/>
    <lineage>
        <taxon>Bacteria</taxon>
        <taxon>Pseudomonadati</taxon>
        <taxon>Myxococcota</taxon>
        <taxon>Myxococcia</taxon>
        <taxon>Myxococcales</taxon>
        <taxon>Cystobacterineae</taxon>
        <taxon>Archangiaceae</taxon>
        <taxon>Hyalangium</taxon>
    </lineage>
</organism>
<feature type="transmembrane region" description="Helical" evidence="2">
    <location>
        <begin position="351"/>
        <end position="377"/>
    </location>
</feature>
<dbReference type="Proteomes" id="UP001291309">
    <property type="component" value="Unassembled WGS sequence"/>
</dbReference>
<gene>
    <name evidence="4" type="ORF">SYV04_37385</name>
</gene>
<evidence type="ECO:0000313" key="5">
    <source>
        <dbReference type="Proteomes" id="UP001291309"/>
    </source>
</evidence>
<keyword evidence="5" id="KW-1185">Reference proteome</keyword>
<keyword evidence="2" id="KW-0472">Membrane</keyword>
<feature type="transmembrane region" description="Helical" evidence="2">
    <location>
        <begin position="436"/>
        <end position="465"/>
    </location>
</feature>
<dbReference type="EC" id="3.4.-.-" evidence="4"/>
<keyword evidence="4" id="KW-0378">Hydrolase</keyword>
<protein>
    <submittedName>
        <fullName evidence="4">CPBP family intramembrane glutamic endopeptidase</fullName>
        <ecNumber evidence="4">3.4.-.-</ecNumber>
    </submittedName>
</protein>
<dbReference type="InterPro" id="IPR052710">
    <property type="entry name" value="CAAX_protease"/>
</dbReference>
<evidence type="ECO:0000256" key="2">
    <source>
        <dbReference type="SAM" id="Phobius"/>
    </source>
</evidence>
<feature type="transmembrane region" description="Helical" evidence="2">
    <location>
        <begin position="477"/>
        <end position="499"/>
    </location>
</feature>
<sequence>MSETELLPESEPPTPPVPPPGQPVPPVRPFNDAVTVGFTLVLLFGVITTIVGSLEGTRYFESFRQPLAVTAQFFDRELEIAEVPPPTAAWAQPLKPLLISPMPEVHELVIRAFEQALEAHLRGTIGGPPEEVRLVEGRLALVLGEAGRSKPLEGRLHSLAAMGQEEARLARVIRYAYGFSDEPLSREQLEEVLPLLNDPARPKHTWATDRLEQRTLRRLGDQEGARNAEARILERGSRAFTHDLALYGTMMGVVLVGLLLGVLRLLLRRPLPRVASGFSPAPWTGSEGYAMAVRAVVFSQAGFFCIPDVSPASMLLGFLLGWVPMLYYLTQRVPKAYGVQPSGLFGLRLEAPVTSLLLVTLVLVSLEQAFAMGVGIAGRSLEMERWYEGMMEDLMRGSPAEVAGLVIMAVIGAPLFEELAFRGILYTSLRTRLGPWLSAVVSAALFTLLHVYSPIGMLMLFTGAVVSALVYERTRSLLPCIIAHAMNNLLVAGTSLLVYRGA</sequence>
<comment type="caution">
    <text evidence="4">The sequence shown here is derived from an EMBL/GenBank/DDBJ whole genome shotgun (WGS) entry which is preliminary data.</text>
</comment>
<evidence type="ECO:0000256" key="1">
    <source>
        <dbReference type="SAM" id="MobiDB-lite"/>
    </source>
</evidence>